<proteinExistence type="predicted"/>
<accession>A0A1F6B351</accession>
<comment type="caution">
    <text evidence="4">The sequence shown here is derived from an EMBL/GenBank/DDBJ whole genome shotgun (WGS) entry which is preliminary data.</text>
</comment>
<feature type="domain" description="Carbohydrate kinase PfkB" evidence="3">
    <location>
        <begin position="22"/>
        <end position="275"/>
    </location>
</feature>
<dbReference type="SUPFAM" id="SSF53613">
    <property type="entry name" value="Ribokinase-like"/>
    <property type="match status" value="1"/>
</dbReference>
<dbReference type="InterPro" id="IPR002173">
    <property type="entry name" value="Carboh/pur_kinase_PfkB_CS"/>
</dbReference>
<dbReference type="Proteomes" id="UP000176450">
    <property type="component" value="Unassembled WGS sequence"/>
</dbReference>
<reference evidence="4 5" key="1">
    <citation type="journal article" date="2016" name="Nat. Commun.">
        <title>Thousands of microbial genomes shed light on interconnected biogeochemical processes in an aquifer system.</title>
        <authorList>
            <person name="Anantharaman K."/>
            <person name="Brown C.T."/>
            <person name="Hug L.A."/>
            <person name="Sharon I."/>
            <person name="Castelle C.J."/>
            <person name="Probst A.J."/>
            <person name="Thomas B.C."/>
            <person name="Singh A."/>
            <person name="Wilkins M.J."/>
            <person name="Karaoz U."/>
            <person name="Brodie E.L."/>
            <person name="Williams K.H."/>
            <person name="Hubbard S.S."/>
            <person name="Banfield J.F."/>
        </authorList>
    </citation>
    <scope>NUCLEOTIDE SEQUENCE [LARGE SCALE GENOMIC DNA]</scope>
</reference>
<gene>
    <name evidence="4" type="ORF">A3A63_00735</name>
</gene>
<dbReference type="PROSITE" id="PS00584">
    <property type="entry name" value="PFKB_KINASES_2"/>
    <property type="match status" value="1"/>
</dbReference>
<dbReference type="Gene3D" id="3.40.1190.20">
    <property type="match status" value="1"/>
</dbReference>
<evidence type="ECO:0000313" key="5">
    <source>
        <dbReference type="Proteomes" id="UP000176450"/>
    </source>
</evidence>
<dbReference type="PANTHER" id="PTHR10584">
    <property type="entry name" value="SUGAR KINASE"/>
    <property type="match status" value="1"/>
</dbReference>
<evidence type="ECO:0000259" key="3">
    <source>
        <dbReference type="Pfam" id="PF00294"/>
    </source>
</evidence>
<name>A0A1F6B351_9BACT</name>
<dbReference type="EMBL" id="MFJX01000014">
    <property type="protein sequence ID" value="OGG31341.1"/>
    <property type="molecule type" value="Genomic_DNA"/>
</dbReference>
<dbReference type="PANTHER" id="PTHR10584:SF166">
    <property type="entry name" value="RIBOKINASE"/>
    <property type="match status" value="1"/>
</dbReference>
<dbReference type="AlphaFoldDB" id="A0A1F6B351"/>
<organism evidence="4 5">
    <name type="scientific">Candidatus Gottesmanbacteria bacterium RIFCSPLOWO2_01_FULL_46_9</name>
    <dbReference type="NCBI Taxonomy" id="1798394"/>
    <lineage>
        <taxon>Bacteria</taxon>
        <taxon>Candidatus Gottesmaniibacteriota</taxon>
    </lineage>
</organism>
<keyword evidence="2" id="KW-0418">Kinase</keyword>
<dbReference type="GO" id="GO:0016301">
    <property type="term" value="F:kinase activity"/>
    <property type="evidence" value="ECO:0007669"/>
    <property type="project" value="UniProtKB-KW"/>
</dbReference>
<evidence type="ECO:0000256" key="1">
    <source>
        <dbReference type="ARBA" id="ARBA00022679"/>
    </source>
</evidence>
<evidence type="ECO:0000256" key="2">
    <source>
        <dbReference type="ARBA" id="ARBA00022777"/>
    </source>
</evidence>
<sequence length="276" mass="30304">MKKKPGIAFIGDLTVDRYIDKEEIRLGGAALNGAVWATRVGARASVVTAVGDDAVSRQFFELFQKENIDASRVSSLHGSTSSIEVHVDADGEKHYGEWDPGILANYHLKKRNIRFLKKCDAMVVTVYPVYLHVLDELGSVKVVHRKKPLIVVNFGDLREFGSDIRIVQQYAPLSDILVFGLNKDTDEAHINVLRQLAHDAHKMVIITLGEFGSLVYNDDTIYLQPAIVTPIVDTTGAGDAFLAAYMVKYLETGDVQKSLSAGSNIASQVIGRLGAY</sequence>
<protein>
    <recommendedName>
        <fullName evidence="3">Carbohydrate kinase PfkB domain-containing protein</fullName>
    </recommendedName>
</protein>
<dbReference type="InterPro" id="IPR011611">
    <property type="entry name" value="PfkB_dom"/>
</dbReference>
<evidence type="ECO:0000313" key="4">
    <source>
        <dbReference type="EMBL" id="OGG31341.1"/>
    </source>
</evidence>
<dbReference type="Pfam" id="PF00294">
    <property type="entry name" value="PfkB"/>
    <property type="match status" value="1"/>
</dbReference>
<keyword evidence="1" id="KW-0808">Transferase</keyword>
<dbReference type="InterPro" id="IPR029056">
    <property type="entry name" value="Ribokinase-like"/>
</dbReference>